<name>A0A9D2ATG9_9FIRM</name>
<dbReference type="AlphaFoldDB" id="A0A9D2ATG9"/>
<evidence type="ECO:0000313" key="2">
    <source>
        <dbReference type="Proteomes" id="UP000824243"/>
    </source>
</evidence>
<organism evidence="1 2">
    <name type="scientific">Candidatus Mediterraneibacter caccavium</name>
    <dbReference type="NCBI Taxonomy" id="2838661"/>
    <lineage>
        <taxon>Bacteria</taxon>
        <taxon>Bacillati</taxon>
        <taxon>Bacillota</taxon>
        <taxon>Clostridia</taxon>
        <taxon>Lachnospirales</taxon>
        <taxon>Lachnospiraceae</taxon>
        <taxon>Mediterraneibacter</taxon>
    </lineage>
</organism>
<dbReference type="Proteomes" id="UP000824243">
    <property type="component" value="Unassembled WGS sequence"/>
</dbReference>
<dbReference type="EMBL" id="DXFA01000099">
    <property type="protein sequence ID" value="HIX48476.1"/>
    <property type="molecule type" value="Genomic_DNA"/>
</dbReference>
<proteinExistence type="predicted"/>
<protein>
    <submittedName>
        <fullName evidence="1">Uncharacterized protein</fullName>
    </submittedName>
</protein>
<sequence length="80" mass="9108">MAEKINEKDKMDFTIDTLIAMVVEELSEDLGKDSKEILADFCISKTGKALYDESTKLWWNGPSYIADIYKKELAVRESGK</sequence>
<accession>A0A9D2ATG9</accession>
<gene>
    <name evidence="1" type="ORF">H9981_05635</name>
</gene>
<reference evidence="1" key="2">
    <citation type="submission" date="2021-04" db="EMBL/GenBank/DDBJ databases">
        <authorList>
            <person name="Gilroy R."/>
        </authorList>
    </citation>
    <scope>NUCLEOTIDE SEQUENCE</scope>
    <source>
        <strain evidence="1">ChiSjej5B23-15282</strain>
    </source>
</reference>
<evidence type="ECO:0000313" key="1">
    <source>
        <dbReference type="EMBL" id="HIX48476.1"/>
    </source>
</evidence>
<reference evidence="1" key="1">
    <citation type="journal article" date="2021" name="PeerJ">
        <title>Extensive microbial diversity within the chicken gut microbiome revealed by metagenomics and culture.</title>
        <authorList>
            <person name="Gilroy R."/>
            <person name="Ravi A."/>
            <person name="Getino M."/>
            <person name="Pursley I."/>
            <person name="Horton D.L."/>
            <person name="Alikhan N.F."/>
            <person name="Baker D."/>
            <person name="Gharbi K."/>
            <person name="Hall N."/>
            <person name="Watson M."/>
            <person name="Adriaenssens E.M."/>
            <person name="Foster-Nyarko E."/>
            <person name="Jarju S."/>
            <person name="Secka A."/>
            <person name="Antonio M."/>
            <person name="Oren A."/>
            <person name="Chaudhuri R.R."/>
            <person name="La Ragione R."/>
            <person name="Hildebrand F."/>
            <person name="Pallen M.J."/>
        </authorList>
    </citation>
    <scope>NUCLEOTIDE SEQUENCE</scope>
    <source>
        <strain evidence="1">ChiSjej5B23-15282</strain>
    </source>
</reference>
<comment type="caution">
    <text evidence="1">The sequence shown here is derived from an EMBL/GenBank/DDBJ whole genome shotgun (WGS) entry which is preliminary data.</text>
</comment>